<reference evidence="4 5" key="1">
    <citation type="journal article" date="2015" name="Genome Biol. Evol.">
        <title>Comparative Genomics of a Bacterivorous Green Alga Reveals Evolutionary Causalities and Consequences of Phago-Mixotrophic Mode of Nutrition.</title>
        <authorList>
            <person name="Burns J.A."/>
            <person name="Paasch A."/>
            <person name="Narechania A."/>
            <person name="Kim E."/>
        </authorList>
    </citation>
    <scope>NUCLEOTIDE SEQUENCE [LARGE SCALE GENOMIC DNA]</scope>
    <source>
        <strain evidence="4 5">PLY_AMNH</strain>
    </source>
</reference>
<keyword evidence="1" id="KW-0813">Transport</keyword>
<dbReference type="InterPro" id="IPR027417">
    <property type="entry name" value="P-loop_NTPase"/>
</dbReference>
<gene>
    <name evidence="4" type="ORF">CYMTET_5017</name>
</gene>
<dbReference type="SUPFAM" id="SSF52540">
    <property type="entry name" value="P-loop containing nucleoside triphosphate hydrolases"/>
    <property type="match status" value="1"/>
</dbReference>
<evidence type="ECO:0000256" key="1">
    <source>
        <dbReference type="ARBA" id="ARBA00022448"/>
    </source>
</evidence>
<organism evidence="4 5">
    <name type="scientific">Cymbomonas tetramitiformis</name>
    <dbReference type="NCBI Taxonomy" id="36881"/>
    <lineage>
        <taxon>Eukaryota</taxon>
        <taxon>Viridiplantae</taxon>
        <taxon>Chlorophyta</taxon>
        <taxon>Pyramimonadophyceae</taxon>
        <taxon>Pyramimonadales</taxon>
        <taxon>Pyramimonadaceae</taxon>
        <taxon>Cymbomonas</taxon>
    </lineage>
</organism>
<keyword evidence="5" id="KW-1185">Reference proteome</keyword>
<dbReference type="Proteomes" id="UP001190700">
    <property type="component" value="Unassembled WGS sequence"/>
</dbReference>
<accession>A0AAE0H089</accession>
<dbReference type="Pfam" id="PF00005">
    <property type="entry name" value="ABC_tran"/>
    <property type="match status" value="1"/>
</dbReference>
<evidence type="ECO:0000256" key="2">
    <source>
        <dbReference type="SAM" id="MobiDB-lite"/>
    </source>
</evidence>
<dbReference type="PANTHER" id="PTHR19241">
    <property type="entry name" value="ATP-BINDING CASSETTE TRANSPORTER"/>
    <property type="match status" value="1"/>
</dbReference>
<evidence type="ECO:0000313" key="5">
    <source>
        <dbReference type="Proteomes" id="UP001190700"/>
    </source>
</evidence>
<evidence type="ECO:0000313" key="4">
    <source>
        <dbReference type="EMBL" id="KAK3287472.1"/>
    </source>
</evidence>
<proteinExistence type="predicted"/>
<feature type="region of interest" description="Disordered" evidence="2">
    <location>
        <begin position="44"/>
        <end position="74"/>
    </location>
</feature>
<evidence type="ECO:0000259" key="3">
    <source>
        <dbReference type="Pfam" id="PF00005"/>
    </source>
</evidence>
<feature type="compositionally biased region" description="Basic and acidic residues" evidence="2">
    <location>
        <begin position="52"/>
        <end position="63"/>
    </location>
</feature>
<dbReference type="GO" id="GO:0005524">
    <property type="term" value="F:ATP binding"/>
    <property type="evidence" value="ECO:0007669"/>
    <property type="project" value="InterPro"/>
</dbReference>
<dbReference type="GO" id="GO:0016887">
    <property type="term" value="F:ATP hydrolysis activity"/>
    <property type="evidence" value="ECO:0007669"/>
    <property type="project" value="InterPro"/>
</dbReference>
<dbReference type="EMBL" id="LGRX02000832">
    <property type="protein sequence ID" value="KAK3287472.1"/>
    <property type="molecule type" value="Genomic_DNA"/>
</dbReference>
<dbReference type="InterPro" id="IPR003439">
    <property type="entry name" value="ABC_transporter-like_ATP-bd"/>
</dbReference>
<dbReference type="Gene3D" id="3.40.50.300">
    <property type="entry name" value="P-loop containing nucleotide triphosphate hydrolases"/>
    <property type="match status" value="1"/>
</dbReference>
<protein>
    <recommendedName>
        <fullName evidence="3">ABC transporter domain-containing protein</fullName>
    </recommendedName>
</protein>
<comment type="caution">
    <text evidence="4">The sequence shown here is derived from an EMBL/GenBank/DDBJ whole genome shotgun (WGS) entry which is preliminary data.</text>
</comment>
<sequence length="334" mass="37073">MTPDERIALLEHDLLQLRENEIKLKSKIEEQAAELAELHVALRQAAPQTSPRESEAEVFHDASDSNLSDSGAPTLPPIRDISFRSFAKEVKFMQKSMNALEETSRRVKSLVEGGDSMDETKQKAVQGFLSLMARSQAKFTISVKFSSLQYLVESSAAGSTKSSVLQAACTPFARCCGAEASTHLTVLNGVSGHLRPETITLLLGPPASGKTSLLRTIANRLHHWRPARSTFSGQLYYNDTPAEDAAHMSHRFVSFIRQNEEHIACLTVRETLKFAHLCQLGRDMSFWKSMHEDVSDSEELQSLLTTRHVLLWTNSGWREQLGLTPPGSSISPQN</sequence>
<feature type="domain" description="ABC transporter" evidence="3">
    <location>
        <begin position="187"/>
        <end position="292"/>
    </location>
</feature>
<name>A0AAE0H089_9CHLO</name>
<dbReference type="AlphaFoldDB" id="A0AAE0H089"/>